<evidence type="ECO:0000313" key="2">
    <source>
        <dbReference type="EMBL" id="PIC42371.1"/>
    </source>
</evidence>
<dbReference type="EMBL" id="PDUG01000003">
    <property type="protein sequence ID" value="PIC42371.1"/>
    <property type="molecule type" value="Genomic_DNA"/>
</dbReference>
<dbReference type="Pfam" id="PF26530">
    <property type="entry name" value="NTF2_3"/>
    <property type="match status" value="1"/>
</dbReference>
<gene>
    <name evidence="2" type="primary">Cnig_chr_III.g9473</name>
    <name evidence="2" type="ORF">B9Z55_009473</name>
</gene>
<dbReference type="Proteomes" id="UP000230233">
    <property type="component" value="Chromosome III"/>
</dbReference>
<dbReference type="OrthoDB" id="10291280at2759"/>
<organism evidence="2 3">
    <name type="scientific">Caenorhabditis nigoni</name>
    <dbReference type="NCBI Taxonomy" id="1611254"/>
    <lineage>
        <taxon>Eukaryota</taxon>
        <taxon>Metazoa</taxon>
        <taxon>Ecdysozoa</taxon>
        <taxon>Nematoda</taxon>
        <taxon>Chromadorea</taxon>
        <taxon>Rhabditida</taxon>
        <taxon>Rhabditina</taxon>
        <taxon>Rhabditomorpha</taxon>
        <taxon>Rhabditoidea</taxon>
        <taxon>Rhabditidae</taxon>
        <taxon>Peloderinae</taxon>
        <taxon>Caenorhabditis</taxon>
    </lineage>
</organism>
<comment type="caution">
    <text evidence="2">The sequence shown here is derived from an EMBL/GenBank/DDBJ whole genome shotgun (WGS) entry which is preliminary data.</text>
</comment>
<keyword evidence="3" id="KW-1185">Reference proteome</keyword>
<evidence type="ECO:0000313" key="3">
    <source>
        <dbReference type="Proteomes" id="UP000230233"/>
    </source>
</evidence>
<dbReference type="InterPro" id="IPR058721">
    <property type="entry name" value="NTF2_3"/>
</dbReference>
<dbReference type="AlphaFoldDB" id="A0A2G5USL6"/>
<name>A0A2G5USL6_9PELO</name>
<feature type="domain" description="NTF2-like" evidence="1">
    <location>
        <begin position="106"/>
        <end position="185"/>
    </location>
</feature>
<accession>A0A2G5USL6</accession>
<reference evidence="3" key="1">
    <citation type="submission" date="2017-10" db="EMBL/GenBank/DDBJ databases">
        <title>Rapid genome shrinkage in a self-fertile nematode reveals novel sperm competition proteins.</title>
        <authorList>
            <person name="Yin D."/>
            <person name="Schwarz E.M."/>
            <person name="Thomas C.G."/>
            <person name="Felde R.L."/>
            <person name="Korf I.F."/>
            <person name="Cutter A.D."/>
            <person name="Schartner C.M."/>
            <person name="Ralston E.J."/>
            <person name="Meyer B.J."/>
            <person name="Haag E.S."/>
        </authorList>
    </citation>
    <scope>NUCLEOTIDE SEQUENCE [LARGE SCALE GENOMIC DNA]</scope>
    <source>
        <strain evidence="3">JU1422</strain>
    </source>
</reference>
<sequence>MAKNRTAIADCLHKEFFWDGKGRRLDKEEFIDYLLRMSKRAIPKGTVTSAYVSSPGYISTHTDFNMFGKYQEVLFVPEEWQKGRDTIRYIRKDDSPRFEDLDNAGKIAVNFLLSLIKAINFKDKEAVLSHLTDDFSLTACRGTYDRDFAATMYSSFHDQRMLRILVKKSEFVNEEDVKTEVAIIEPHHLARHPRNTYTIDIHLKSVGGVYKTNLAEYHAQCNWPGI</sequence>
<evidence type="ECO:0000259" key="1">
    <source>
        <dbReference type="Pfam" id="PF26530"/>
    </source>
</evidence>
<protein>
    <recommendedName>
        <fullName evidence="1">NTF2-like domain-containing protein</fullName>
    </recommendedName>
</protein>
<proteinExistence type="predicted"/>